<accession>A0A2G9RB78</accession>
<dbReference type="GO" id="GO:0005615">
    <property type="term" value="C:extracellular space"/>
    <property type="evidence" value="ECO:0007669"/>
    <property type="project" value="TreeGrafter"/>
</dbReference>
<name>A0A2G9RB78_AQUCT</name>
<proteinExistence type="predicted"/>
<feature type="non-terminal residue" evidence="4">
    <location>
        <position position="190"/>
    </location>
</feature>
<dbReference type="PROSITE" id="PS51304">
    <property type="entry name" value="GALECTIN"/>
    <property type="match status" value="2"/>
</dbReference>
<dbReference type="AlphaFoldDB" id="A0A2G9RB78"/>
<dbReference type="PANTHER" id="PTHR11346">
    <property type="entry name" value="GALECTIN"/>
    <property type="match status" value="1"/>
</dbReference>
<dbReference type="InterPro" id="IPR044156">
    <property type="entry name" value="Galectin-like"/>
</dbReference>
<dbReference type="CDD" id="cd00070">
    <property type="entry name" value="GLECT"/>
    <property type="match status" value="1"/>
</dbReference>
<organism evidence="4 5">
    <name type="scientific">Aquarana catesbeiana</name>
    <name type="common">American bullfrog</name>
    <name type="synonym">Rana catesbeiana</name>
    <dbReference type="NCBI Taxonomy" id="8400"/>
    <lineage>
        <taxon>Eukaryota</taxon>
        <taxon>Metazoa</taxon>
        <taxon>Chordata</taxon>
        <taxon>Craniata</taxon>
        <taxon>Vertebrata</taxon>
        <taxon>Euteleostomi</taxon>
        <taxon>Amphibia</taxon>
        <taxon>Batrachia</taxon>
        <taxon>Anura</taxon>
        <taxon>Neobatrachia</taxon>
        <taxon>Ranoidea</taxon>
        <taxon>Ranidae</taxon>
        <taxon>Aquarana</taxon>
    </lineage>
</organism>
<evidence type="ECO:0000313" key="5">
    <source>
        <dbReference type="Proteomes" id="UP000228934"/>
    </source>
</evidence>
<dbReference type="SUPFAM" id="SSF49899">
    <property type="entry name" value="Concanavalin A-like lectins/glucanases"/>
    <property type="match status" value="2"/>
</dbReference>
<dbReference type="Pfam" id="PF00337">
    <property type="entry name" value="Gal-bind_lectin"/>
    <property type="match status" value="2"/>
</dbReference>
<evidence type="ECO:0000256" key="2">
    <source>
        <dbReference type="RuleBase" id="RU102079"/>
    </source>
</evidence>
<dbReference type="OrthoDB" id="8443340at2759"/>
<dbReference type="Gene3D" id="2.60.120.200">
    <property type="match status" value="2"/>
</dbReference>
<keyword evidence="5" id="KW-1185">Reference proteome</keyword>
<dbReference type="GO" id="GO:0030395">
    <property type="term" value="F:lactose binding"/>
    <property type="evidence" value="ECO:0007669"/>
    <property type="project" value="TreeGrafter"/>
</dbReference>
<gene>
    <name evidence="4" type="ORF">AB205_0206640</name>
</gene>
<dbReference type="InterPro" id="IPR001079">
    <property type="entry name" value="Galectin_CRD"/>
</dbReference>
<protein>
    <recommendedName>
        <fullName evidence="2">Galectin</fullName>
    </recommendedName>
</protein>
<feature type="non-terminal residue" evidence="4">
    <location>
        <position position="1"/>
    </location>
</feature>
<dbReference type="Proteomes" id="UP000228934">
    <property type="component" value="Unassembled WGS sequence"/>
</dbReference>
<sequence length="190" mass="21370">FSINLGKDSDCNLVIHFEPRFDHLGDKGKIVLNSRKDGVWGTAQKESFFPFQTGSDTQVRLHWEGRDKCWMGQSNITVHIGRIEGFTINLGKDNGRNLVIHFDARFDSGGDRGKIVLNSMIGGTWGNEQKEGYFPFQTGSSTKVSFTFEQDKITVRLPSGSPFSFPIRFPISQITYVSVDELESKSITLQ</sequence>
<dbReference type="EMBL" id="KV953709">
    <property type="protein sequence ID" value="PIO25136.1"/>
    <property type="molecule type" value="Genomic_DNA"/>
</dbReference>
<dbReference type="SMART" id="SM00276">
    <property type="entry name" value="GLECT"/>
    <property type="match status" value="1"/>
</dbReference>
<evidence type="ECO:0000313" key="4">
    <source>
        <dbReference type="EMBL" id="PIO25136.1"/>
    </source>
</evidence>
<feature type="domain" description="Galectin" evidence="3">
    <location>
        <begin position="1"/>
        <end position="48"/>
    </location>
</feature>
<dbReference type="SMART" id="SM00908">
    <property type="entry name" value="Gal-bind_lectin"/>
    <property type="match status" value="1"/>
</dbReference>
<feature type="domain" description="Galectin" evidence="3">
    <location>
        <begin position="49"/>
        <end position="188"/>
    </location>
</feature>
<dbReference type="InterPro" id="IPR013320">
    <property type="entry name" value="ConA-like_dom_sf"/>
</dbReference>
<keyword evidence="1 2" id="KW-0430">Lectin</keyword>
<dbReference type="GO" id="GO:0043236">
    <property type="term" value="F:laminin binding"/>
    <property type="evidence" value="ECO:0007669"/>
    <property type="project" value="TreeGrafter"/>
</dbReference>
<evidence type="ECO:0000256" key="1">
    <source>
        <dbReference type="ARBA" id="ARBA00022734"/>
    </source>
</evidence>
<dbReference type="PANTHER" id="PTHR11346:SF97">
    <property type="entry name" value="GALECTIN-1"/>
    <property type="match status" value="1"/>
</dbReference>
<reference evidence="5" key="1">
    <citation type="journal article" date="2017" name="Nat. Commun.">
        <title>The North American bullfrog draft genome provides insight into hormonal regulation of long noncoding RNA.</title>
        <authorList>
            <person name="Hammond S.A."/>
            <person name="Warren R.L."/>
            <person name="Vandervalk B.P."/>
            <person name="Kucuk E."/>
            <person name="Khan H."/>
            <person name="Gibb E.A."/>
            <person name="Pandoh P."/>
            <person name="Kirk H."/>
            <person name="Zhao Y."/>
            <person name="Jones M."/>
            <person name="Mungall A.J."/>
            <person name="Coope R."/>
            <person name="Pleasance S."/>
            <person name="Moore R.A."/>
            <person name="Holt R.A."/>
            <person name="Round J.M."/>
            <person name="Ohora S."/>
            <person name="Walle B.V."/>
            <person name="Veldhoen N."/>
            <person name="Helbing C.C."/>
            <person name="Birol I."/>
        </authorList>
    </citation>
    <scope>NUCLEOTIDE SEQUENCE [LARGE SCALE GENOMIC DNA]</scope>
</reference>
<evidence type="ECO:0000259" key="3">
    <source>
        <dbReference type="PROSITE" id="PS51304"/>
    </source>
</evidence>